<name>A0A8R1W409_ACYPI</name>
<dbReference type="InterPro" id="IPR016197">
    <property type="entry name" value="Chromo-like_dom_sf"/>
</dbReference>
<feature type="region of interest" description="Disordered" evidence="3">
    <location>
        <begin position="1"/>
        <end position="24"/>
    </location>
</feature>
<dbReference type="RefSeq" id="XP_003240818.1">
    <property type="nucleotide sequence ID" value="XM_003240770.3"/>
</dbReference>
<dbReference type="Gene3D" id="2.40.50.40">
    <property type="match status" value="1"/>
</dbReference>
<evidence type="ECO:0000256" key="3">
    <source>
        <dbReference type="SAM" id="MobiDB-lite"/>
    </source>
</evidence>
<feature type="compositionally biased region" description="Polar residues" evidence="3">
    <location>
        <begin position="9"/>
        <end position="24"/>
    </location>
</feature>
<dbReference type="Proteomes" id="UP000007819">
    <property type="component" value="Chromosome A1"/>
</dbReference>
<dbReference type="CDD" id="cd00034">
    <property type="entry name" value="CSD"/>
    <property type="match status" value="1"/>
</dbReference>
<dbReference type="InterPro" id="IPR008251">
    <property type="entry name" value="Chromo_shadow_dom"/>
</dbReference>
<reference evidence="6" key="1">
    <citation type="submission" date="2010-06" db="EMBL/GenBank/DDBJ databases">
        <authorList>
            <person name="Jiang H."/>
            <person name="Abraham K."/>
            <person name="Ali S."/>
            <person name="Alsbrooks S.L."/>
            <person name="Anim B.N."/>
            <person name="Anosike U.S."/>
            <person name="Attaway T."/>
            <person name="Bandaranaike D.P."/>
            <person name="Battles P.K."/>
            <person name="Bell S.N."/>
            <person name="Bell A.V."/>
            <person name="Beltran B."/>
            <person name="Bickham C."/>
            <person name="Bustamante Y."/>
            <person name="Caleb T."/>
            <person name="Canada A."/>
            <person name="Cardenas V."/>
            <person name="Carter K."/>
            <person name="Chacko J."/>
            <person name="Chandrabose M.N."/>
            <person name="Chavez D."/>
            <person name="Chavez A."/>
            <person name="Chen L."/>
            <person name="Chu H.-S."/>
            <person name="Claassen K.J."/>
            <person name="Cockrell R."/>
            <person name="Collins M."/>
            <person name="Cooper J.A."/>
            <person name="Cree A."/>
            <person name="Curry S.M."/>
            <person name="Da Y."/>
            <person name="Dao M.D."/>
            <person name="Das B."/>
            <person name="Davila M.-L."/>
            <person name="Davy-Carroll L."/>
            <person name="Denson S."/>
            <person name="Dinh H."/>
            <person name="Ebong V.E."/>
            <person name="Edwards J.R."/>
            <person name="Egan A."/>
            <person name="El-Daye J."/>
            <person name="Escobedo L."/>
            <person name="Fernandez S."/>
            <person name="Fernando P.R."/>
            <person name="Flagg N."/>
            <person name="Forbes L.D."/>
            <person name="Fowler R.G."/>
            <person name="Fu Q."/>
            <person name="Gabisi R.A."/>
            <person name="Ganer J."/>
            <person name="Garbino Pronczuk A."/>
            <person name="Garcia R.M."/>
            <person name="Garner T."/>
            <person name="Garrett T.E."/>
            <person name="Gonzalez D.A."/>
            <person name="Hamid H."/>
            <person name="Hawkins E.S."/>
            <person name="Hirani K."/>
            <person name="Hogues M.E."/>
            <person name="Hollins B."/>
            <person name="Hsiao C.-H."/>
            <person name="Jabil R."/>
            <person name="James M.L."/>
            <person name="Jhangiani S.N."/>
            <person name="Johnson B."/>
            <person name="Johnson Q."/>
            <person name="Joshi V."/>
            <person name="Kalu J.B."/>
            <person name="Kam C."/>
            <person name="Kashfia A."/>
            <person name="Keebler J."/>
            <person name="Kisamo H."/>
            <person name="Kovar C.L."/>
            <person name="Lago L.A."/>
            <person name="Lai C.-Y."/>
            <person name="Laidlaw J."/>
            <person name="Lara F."/>
            <person name="Le T.-K."/>
            <person name="Lee S.L."/>
            <person name="Legall F.H."/>
            <person name="Lemon S.J."/>
            <person name="Lewis L.R."/>
            <person name="Li B."/>
            <person name="Liu Y."/>
            <person name="Liu Y.-S."/>
            <person name="Lopez J."/>
            <person name="Lozado R.J."/>
            <person name="Lu J."/>
            <person name="Madu R.C."/>
            <person name="Maheshwari M."/>
            <person name="Maheshwari R."/>
            <person name="Malloy K."/>
            <person name="Martinez E."/>
            <person name="Mathew T."/>
            <person name="Mercado I.C."/>
            <person name="Mercado C."/>
            <person name="Meyer B."/>
            <person name="Montgomery K."/>
            <person name="Morgan M.B."/>
            <person name="Munidasa M."/>
            <person name="Nazareth L.V."/>
            <person name="Nelson J."/>
            <person name="Ng B.M."/>
            <person name="Nguyen N.B."/>
            <person name="Nguyen P.Q."/>
            <person name="Nguyen T."/>
            <person name="Obregon M."/>
            <person name="Okwuonu G.O."/>
            <person name="Onwere C.G."/>
            <person name="Orozco G."/>
            <person name="Parra A."/>
            <person name="Patel S."/>
            <person name="Patil S."/>
            <person name="Perez A."/>
            <person name="Perez Y."/>
            <person name="Pham C."/>
            <person name="Primus E.L."/>
            <person name="Pu L.-L."/>
            <person name="Puazo M."/>
            <person name="Qin X."/>
            <person name="Quiroz J.B."/>
            <person name="Reese J."/>
            <person name="Richards S."/>
            <person name="Rives C.M."/>
            <person name="Robberts R."/>
            <person name="Ruiz S.J."/>
            <person name="Ruiz M.J."/>
            <person name="Santibanez J."/>
            <person name="Schneider B.W."/>
            <person name="Sisson I."/>
            <person name="Smith M."/>
            <person name="Sodergren E."/>
            <person name="Song X.-Z."/>
            <person name="Song B.B."/>
            <person name="Summersgill H."/>
            <person name="Thelus R."/>
            <person name="Thornton R.D."/>
            <person name="Trejos Z.Y."/>
            <person name="Usmani K."/>
            <person name="Vattathil S."/>
            <person name="Villasana D."/>
            <person name="Walker D.L."/>
            <person name="Wang S."/>
            <person name="Wang K."/>
            <person name="White C.S."/>
            <person name="Williams A.C."/>
            <person name="Williamson J."/>
            <person name="Wilson K."/>
            <person name="Woghiren I.O."/>
            <person name="Woodworth J.R."/>
            <person name="Worley K.C."/>
            <person name="Wright R.A."/>
            <person name="Wu W."/>
            <person name="Young L."/>
            <person name="Zhang L."/>
            <person name="Zhang J."/>
            <person name="Zhu Y."/>
            <person name="Muzny D.M."/>
            <person name="Weinstock G."/>
            <person name="Gibbs R.A."/>
        </authorList>
    </citation>
    <scope>NUCLEOTIDE SEQUENCE [LARGE SCALE GENOMIC DNA]</scope>
    <source>
        <strain evidence="6">LSR1</strain>
    </source>
</reference>
<proteinExistence type="predicted"/>
<protein>
    <recommendedName>
        <fullName evidence="4">Chromo shadow domain-containing protein</fullName>
    </recommendedName>
</protein>
<dbReference type="OrthoDB" id="273092at2759"/>
<dbReference type="EnsemblMetazoa" id="XM_003240770.4">
    <property type="protein sequence ID" value="XP_003240818.1"/>
    <property type="gene ID" value="LOC100570643"/>
</dbReference>
<dbReference type="KEGG" id="api:100570643"/>
<evidence type="ECO:0000313" key="5">
    <source>
        <dbReference type="EnsemblMetazoa" id="XP_003240818.1"/>
    </source>
</evidence>
<comment type="subcellular location">
    <subcellularLocation>
        <location evidence="1">Nucleus</location>
    </subcellularLocation>
</comment>
<keyword evidence="6" id="KW-1185">Reference proteome</keyword>
<dbReference type="AlphaFoldDB" id="A0A8R1W409"/>
<reference evidence="5" key="2">
    <citation type="submission" date="2022-06" db="UniProtKB">
        <authorList>
            <consortium name="EnsemblMetazoa"/>
        </authorList>
    </citation>
    <scope>IDENTIFICATION</scope>
</reference>
<dbReference type="SUPFAM" id="SSF54160">
    <property type="entry name" value="Chromo domain-like"/>
    <property type="match status" value="1"/>
</dbReference>
<dbReference type="GeneID" id="100570643"/>
<feature type="domain" description="Chromo shadow" evidence="4">
    <location>
        <begin position="26"/>
        <end position="73"/>
    </location>
</feature>
<dbReference type="Pfam" id="PF01393">
    <property type="entry name" value="Chromo_shadow"/>
    <property type="match status" value="1"/>
</dbReference>
<evidence type="ECO:0000313" key="6">
    <source>
        <dbReference type="Proteomes" id="UP000007819"/>
    </source>
</evidence>
<evidence type="ECO:0000256" key="2">
    <source>
        <dbReference type="ARBA" id="ARBA00023242"/>
    </source>
</evidence>
<keyword evidence="2" id="KW-0539">Nucleus</keyword>
<evidence type="ECO:0000259" key="4">
    <source>
        <dbReference type="Pfam" id="PF01393"/>
    </source>
</evidence>
<accession>A0A8R1W409</accession>
<organism evidence="5 6">
    <name type="scientific">Acyrthosiphon pisum</name>
    <name type="common">Pea aphid</name>
    <dbReference type="NCBI Taxonomy" id="7029"/>
    <lineage>
        <taxon>Eukaryota</taxon>
        <taxon>Metazoa</taxon>
        <taxon>Ecdysozoa</taxon>
        <taxon>Arthropoda</taxon>
        <taxon>Hexapoda</taxon>
        <taxon>Insecta</taxon>
        <taxon>Pterygota</taxon>
        <taxon>Neoptera</taxon>
        <taxon>Paraneoptera</taxon>
        <taxon>Hemiptera</taxon>
        <taxon>Sternorrhyncha</taxon>
        <taxon>Aphidomorpha</taxon>
        <taxon>Aphidoidea</taxon>
        <taxon>Aphididae</taxon>
        <taxon>Macrosiphini</taxon>
        <taxon>Acyrthosiphon</taxon>
    </lineage>
</organism>
<evidence type="ECO:0000256" key="1">
    <source>
        <dbReference type="ARBA" id="ARBA00004123"/>
    </source>
</evidence>
<dbReference type="GO" id="GO:0005694">
    <property type="term" value="C:chromosome"/>
    <property type="evidence" value="ECO:0007669"/>
    <property type="project" value="UniProtKB-ARBA"/>
</dbReference>
<dbReference type="EnsemblMetazoa" id="XM_008190657.3">
    <property type="protein sequence ID" value="XP_008188879.1"/>
    <property type="gene ID" value="LOC100570643"/>
</dbReference>
<sequence>MSHRKSKKNTNCVTNHVQSGSQNSEPEKVIDAMLIYGNINYLIKWKDVDTVVILKSEVVINKWPQVVIRYFERITVFIK</sequence>
<dbReference type="GO" id="GO:0005634">
    <property type="term" value="C:nucleus"/>
    <property type="evidence" value="ECO:0007669"/>
    <property type="project" value="UniProtKB-SubCell"/>
</dbReference>
<dbReference type="RefSeq" id="XP_008188879.1">
    <property type="nucleotide sequence ID" value="XM_008190657.2"/>
</dbReference>